<dbReference type="EMBL" id="JAKJPO010000014">
    <property type="protein sequence ID" value="MCF7223317.1"/>
    <property type="molecule type" value="Genomic_DNA"/>
</dbReference>
<dbReference type="InterPro" id="IPR001031">
    <property type="entry name" value="Thioesterase"/>
</dbReference>
<comment type="similarity">
    <text evidence="1">Belongs to the thioesterase family.</text>
</comment>
<dbReference type="GO" id="GO:0016787">
    <property type="term" value="F:hydrolase activity"/>
    <property type="evidence" value="ECO:0007669"/>
    <property type="project" value="UniProtKB-KW"/>
</dbReference>
<evidence type="ECO:0000256" key="1">
    <source>
        <dbReference type="ARBA" id="ARBA00007169"/>
    </source>
</evidence>
<organism evidence="4 5">
    <name type="scientific">Marilutibacter chinensis</name>
    <dbReference type="NCBI Taxonomy" id="2912247"/>
    <lineage>
        <taxon>Bacteria</taxon>
        <taxon>Pseudomonadati</taxon>
        <taxon>Pseudomonadota</taxon>
        <taxon>Gammaproteobacteria</taxon>
        <taxon>Lysobacterales</taxon>
        <taxon>Lysobacteraceae</taxon>
        <taxon>Marilutibacter</taxon>
    </lineage>
</organism>
<reference evidence="5" key="2">
    <citation type="submission" date="2022-01" db="EMBL/GenBank/DDBJ databases">
        <title>Lysobacter chinensis sp. nov., a bacterium isolated from cow dung compost.</title>
        <authorList>
            <person name="Zhou L.Y."/>
        </authorList>
    </citation>
    <scope>NUCLEOTIDE SEQUENCE [LARGE SCALE GENOMIC DNA]</scope>
    <source>
        <strain evidence="5">TLK-CK17</strain>
    </source>
</reference>
<reference evidence="4 5" key="3">
    <citation type="submission" date="2022-01" db="EMBL/GenBank/DDBJ databases">
        <authorList>
            <person name="Zhou L.Y."/>
        </authorList>
    </citation>
    <scope>NUCLEOTIDE SEQUENCE [LARGE SCALE GENOMIC DNA]</scope>
    <source>
        <strain evidence="4 5">TLK-CK17</strain>
    </source>
</reference>
<protein>
    <submittedName>
        <fullName evidence="4">Alpha/beta fold hydrolase</fullName>
    </submittedName>
</protein>
<proteinExistence type="inferred from homology"/>
<evidence type="ECO:0000313" key="5">
    <source>
        <dbReference type="Proteomes" id="UP001430796"/>
    </source>
</evidence>
<name>A0ABS9HY64_9GAMM</name>
<dbReference type="PANTHER" id="PTHR11487:SF0">
    <property type="entry name" value="S-ACYL FATTY ACID SYNTHASE THIOESTERASE, MEDIUM CHAIN"/>
    <property type="match status" value="1"/>
</dbReference>
<sequence length="262" mass="28815">MIRTPSSARRHRLFCFPYAGGNAFAFARWQEALDPSIEVCAIQAPGRGARIGEAPIDSLPALLRAVAPEVARLDDLPFSFFGHSVGALVAFELARYLRLHGMRLPEHLIVSGCQAPQFRSAPRGLHALDDASFVNLLRLYAGTPPEVLENQELMALLLPTIRADFSLAENYRYRFSPLLPVPVSVFAGTHDENKGAGQVDGWQKETSRACSIAWFEGGHFFLNEQRDRVLRCIESTLLPTGRSATAAHDVSSSTHALHTHST</sequence>
<dbReference type="InterPro" id="IPR012223">
    <property type="entry name" value="TEII"/>
</dbReference>
<dbReference type="SMART" id="SM00824">
    <property type="entry name" value="PKS_TE"/>
    <property type="match status" value="1"/>
</dbReference>
<keyword evidence="2 4" id="KW-0378">Hydrolase</keyword>
<dbReference type="InterPro" id="IPR029058">
    <property type="entry name" value="AB_hydrolase_fold"/>
</dbReference>
<evidence type="ECO:0000259" key="3">
    <source>
        <dbReference type="SMART" id="SM00824"/>
    </source>
</evidence>
<dbReference type="SUPFAM" id="SSF53474">
    <property type="entry name" value="alpha/beta-Hydrolases"/>
    <property type="match status" value="1"/>
</dbReference>
<dbReference type="Proteomes" id="UP001430796">
    <property type="component" value="Unassembled WGS sequence"/>
</dbReference>
<dbReference type="Gene3D" id="3.40.50.1820">
    <property type="entry name" value="alpha/beta hydrolase"/>
    <property type="match status" value="1"/>
</dbReference>
<keyword evidence="5" id="KW-1185">Reference proteome</keyword>
<gene>
    <name evidence="4" type="ORF">L3V18_16190</name>
</gene>
<evidence type="ECO:0000313" key="4">
    <source>
        <dbReference type="EMBL" id="MCF7223317.1"/>
    </source>
</evidence>
<dbReference type="Pfam" id="PF00975">
    <property type="entry name" value="Thioesterase"/>
    <property type="match status" value="1"/>
</dbReference>
<evidence type="ECO:0000256" key="2">
    <source>
        <dbReference type="ARBA" id="ARBA00022801"/>
    </source>
</evidence>
<comment type="caution">
    <text evidence="4">The sequence shown here is derived from an EMBL/GenBank/DDBJ whole genome shotgun (WGS) entry which is preliminary data.</text>
</comment>
<reference evidence="4 5" key="1">
    <citation type="submission" date="2022-01" db="EMBL/GenBank/DDBJ databases">
        <title>Lysobacter chinensis sp. nov., a bacterium isolated from cow dung compost.</title>
        <authorList>
            <person name="Liu Y."/>
        </authorList>
    </citation>
    <scope>NUCLEOTIDE SEQUENCE [LARGE SCALE GENOMIC DNA]</scope>
    <source>
        <strain evidence="4 5">TLK-CK17</strain>
    </source>
</reference>
<dbReference type="PANTHER" id="PTHR11487">
    <property type="entry name" value="THIOESTERASE"/>
    <property type="match status" value="1"/>
</dbReference>
<dbReference type="InterPro" id="IPR020802">
    <property type="entry name" value="TesA-like"/>
</dbReference>
<feature type="domain" description="Thioesterase TesA-like" evidence="3">
    <location>
        <begin position="14"/>
        <end position="237"/>
    </location>
</feature>
<dbReference type="RefSeq" id="WP_237056285.1">
    <property type="nucleotide sequence ID" value="NZ_JAKJPO010000014.1"/>
</dbReference>
<accession>A0ABS9HY64</accession>